<dbReference type="OrthoDB" id="190583at2"/>
<name>A0A0M5L507_9SPHN</name>
<evidence type="ECO:0008006" key="3">
    <source>
        <dbReference type="Google" id="ProtNLM"/>
    </source>
</evidence>
<dbReference type="Proteomes" id="UP000057938">
    <property type="component" value="Chromosome"/>
</dbReference>
<dbReference type="RefSeq" id="WP_061923843.1">
    <property type="nucleotide sequence ID" value="NZ_CP012669.1"/>
</dbReference>
<evidence type="ECO:0000313" key="2">
    <source>
        <dbReference type="Proteomes" id="UP000057938"/>
    </source>
</evidence>
<dbReference type="PATRIC" id="fig|361183.4.peg.1101"/>
<accession>A0A0M5L507</accession>
<protein>
    <recommendedName>
        <fullName evidence="3">DOMON-like domain-containing protein</fullName>
    </recommendedName>
</protein>
<dbReference type="STRING" id="361183.AMC99_01128"/>
<dbReference type="EMBL" id="CP012669">
    <property type="protein sequence ID" value="ALE16424.1"/>
    <property type="molecule type" value="Genomic_DNA"/>
</dbReference>
<gene>
    <name evidence="1" type="ORF">AMC99_01128</name>
</gene>
<reference evidence="1 2" key="1">
    <citation type="submission" date="2015-09" db="EMBL/GenBank/DDBJ databases">
        <title>Complete genome sequence of a benzo[a]pyrene-degrading bacterium Altererythrobacter epoxidivorans CGMCC 1.7731T.</title>
        <authorList>
            <person name="Li Z."/>
            <person name="Cheng H."/>
            <person name="Huo Y."/>
            <person name="Xu X."/>
        </authorList>
    </citation>
    <scope>NUCLEOTIDE SEQUENCE [LARGE SCALE GENOMIC DNA]</scope>
    <source>
        <strain evidence="1 2">CGMCC 1.7731</strain>
    </source>
</reference>
<proteinExistence type="predicted"/>
<evidence type="ECO:0000313" key="1">
    <source>
        <dbReference type="EMBL" id="ALE16424.1"/>
    </source>
</evidence>
<keyword evidence="2" id="KW-1185">Reference proteome</keyword>
<sequence>MKSLILHPDCVDGPINSISASLDPTSQGFEVEYRVAGDLARVRFPEHQVAERTDGLWKATCFEVFWQGKGEIAYREFNFSPSSRWASYAFTATREGMSNAPVDAIAIACSRNDREFILKASVATSLPLPATAGLTSVIELENGDIQYWALAHPAGKPDFHHACGRTIELETLE</sequence>
<dbReference type="KEGG" id="aep:AMC99_01128"/>
<dbReference type="AlphaFoldDB" id="A0A0M5L507"/>
<organism evidence="1 2">
    <name type="scientific">Altererythrobacter epoxidivorans</name>
    <dbReference type="NCBI Taxonomy" id="361183"/>
    <lineage>
        <taxon>Bacteria</taxon>
        <taxon>Pseudomonadati</taxon>
        <taxon>Pseudomonadota</taxon>
        <taxon>Alphaproteobacteria</taxon>
        <taxon>Sphingomonadales</taxon>
        <taxon>Erythrobacteraceae</taxon>
        <taxon>Altererythrobacter</taxon>
    </lineage>
</organism>